<dbReference type="SUPFAM" id="SSF55895">
    <property type="entry name" value="Ribonuclease Rh-like"/>
    <property type="match status" value="1"/>
</dbReference>
<dbReference type="Pfam" id="PF00445">
    <property type="entry name" value="Ribonuclease_T2"/>
    <property type="match status" value="1"/>
</dbReference>
<name>A0AAD4LQR8_9AGAM</name>
<dbReference type="InterPro" id="IPR001568">
    <property type="entry name" value="RNase_T2-like"/>
</dbReference>
<sequence length="269" mass="28893">MFALLALLANVALTVVSAQDLVSNNTVHFLNKRLSSGCGLSGPVSCHANPIPSNLCCYESPGGLLLQTQFWDTNPSTGPSNSWTIHGLWPDHCDGSFSTFCDSSREYTNIAGLLTAQGASSTLAFMQDFWVDINGQNEQFWEHEWAAHGTCYSTLKRSCLPANSPTGAEAVAFFQQVVSLFQSLPTYNWLASQGITPSTTRTFTLSQFTSALKTASGFTPALGCSGTTINQISWYFDLQGSLLDGQFIPIDSPIASSCASSGLKYPPKS</sequence>
<keyword evidence="7" id="KW-0456">Lyase</keyword>
<feature type="chain" id="PRO_5041971783" description="ribonuclease T2" evidence="10">
    <location>
        <begin position="19"/>
        <end position="269"/>
    </location>
</feature>
<dbReference type="PANTHER" id="PTHR11240">
    <property type="entry name" value="RIBONUCLEASE T2"/>
    <property type="match status" value="1"/>
</dbReference>
<keyword evidence="5" id="KW-1015">Disulfide bond</keyword>
<dbReference type="EC" id="4.6.1.19" evidence="2"/>
<evidence type="ECO:0000313" key="11">
    <source>
        <dbReference type="EMBL" id="KAH8997252.1"/>
    </source>
</evidence>
<dbReference type="PROSITE" id="PS00530">
    <property type="entry name" value="RNASE_T2_1"/>
    <property type="match status" value="1"/>
</dbReference>
<reference evidence="11" key="1">
    <citation type="submission" date="2022-01" db="EMBL/GenBank/DDBJ databases">
        <title>Comparative genomics reveals a dynamic genome evolution in the ectomycorrhizal milk-cap (Lactarius) mushrooms.</title>
        <authorList>
            <consortium name="DOE Joint Genome Institute"/>
            <person name="Lebreton A."/>
            <person name="Tang N."/>
            <person name="Kuo A."/>
            <person name="LaButti K."/>
            <person name="Drula E."/>
            <person name="Barry K."/>
            <person name="Clum A."/>
            <person name="Lipzen A."/>
            <person name="Mousain D."/>
            <person name="Ng V."/>
            <person name="Wang R."/>
            <person name="Wang X."/>
            <person name="Dai Y."/>
            <person name="Henrissat B."/>
            <person name="Grigoriev I.V."/>
            <person name="Guerin-Laguette A."/>
            <person name="Yu F."/>
            <person name="Martin F.M."/>
        </authorList>
    </citation>
    <scope>NUCLEOTIDE SEQUENCE</scope>
    <source>
        <strain evidence="11">QP</strain>
    </source>
</reference>
<keyword evidence="6" id="KW-0325">Glycoprotein</keyword>
<evidence type="ECO:0000256" key="1">
    <source>
        <dbReference type="ARBA" id="ARBA00007469"/>
    </source>
</evidence>
<feature type="active site" evidence="8">
    <location>
        <position position="86"/>
    </location>
</feature>
<dbReference type="GO" id="GO:0005576">
    <property type="term" value="C:extracellular region"/>
    <property type="evidence" value="ECO:0007669"/>
    <property type="project" value="TreeGrafter"/>
</dbReference>
<accession>A0AAD4LQR8</accession>
<dbReference type="Gene3D" id="3.90.730.10">
    <property type="entry name" value="Ribonuclease T2-like"/>
    <property type="match status" value="1"/>
</dbReference>
<dbReference type="AlphaFoldDB" id="A0AAD4LQR8"/>
<evidence type="ECO:0000313" key="12">
    <source>
        <dbReference type="Proteomes" id="UP001201163"/>
    </source>
</evidence>
<dbReference type="GO" id="GO:0003723">
    <property type="term" value="F:RNA binding"/>
    <property type="evidence" value="ECO:0007669"/>
    <property type="project" value="InterPro"/>
</dbReference>
<keyword evidence="10" id="KW-0732">Signal</keyword>
<evidence type="ECO:0000256" key="6">
    <source>
        <dbReference type="ARBA" id="ARBA00023180"/>
    </source>
</evidence>
<dbReference type="CDD" id="cd01061">
    <property type="entry name" value="RNase_T2_euk"/>
    <property type="match status" value="1"/>
</dbReference>
<evidence type="ECO:0000256" key="4">
    <source>
        <dbReference type="ARBA" id="ARBA00022801"/>
    </source>
</evidence>
<dbReference type="Proteomes" id="UP001201163">
    <property type="component" value="Unassembled WGS sequence"/>
</dbReference>
<comment type="similarity">
    <text evidence="1 9">Belongs to the RNase T2 family.</text>
</comment>
<evidence type="ECO:0000256" key="3">
    <source>
        <dbReference type="ARBA" id="ARBA00022722"/>
    </source>
</evidence>
<dbReference type="GO" id="GO:0016787">
    <property type="term" value="F:hydrolase activity"/>
    <property type="evidence" value="ECO:0007669"/>
    <property type="project" value="UniProtKB-KW"/>
</dbReference>
<gene>
    <name evidence="11" type="ORF">EDB92DRAFT_1792993</name>
</gene>
<evidence type="ECO:0000256" key="10">
    <source>
        <dbReference type="SAM" id="SignalP"/>
    </source>
</evidence>
<dbReference type="EMBL" id="JAKELL010000007">
    <property type="protein sequence ID" value="KAH8997252.1"/>
    <property type="molecule type" value="Genomic_DNA"/>
</dbReference>
<dbReference type="GO" id="GO:0006401">
    <property type="term" value="P:RNA catabolic process"/>
    <property type="evidence" value="ECO:0007669"/>
    <property type="project" value="TreeGrafter"/>
</dbReference>
<evidence type="ECO:0000256" key="2">
    <source>
        <dbReference type="ARBA" id="ARBA00012571"/>
    </source>
</evidence>
<dbReference type="FunFam" id="3.90.730.10:FF:000004">
    <property type="entry name" value="Ribonuclease T2-like"/>
    <property type="match status" value="1"/>
</dbReference>
<dbReference type="GO" id="GO:0033897">
    <property type="term" value="F:ribonuclease T2 activity"/>
    <property type="evidence" value="ECO:0007669"/>
    <property type="project" value="UniProtKB-EC"/>
</dbReference>
<feature type="active site" evidence="8">
    <location>
        <position position="148"/>
    </location>
</feature>
<evidence type="ECO:0000256" key="8">
    <source>
        <dbReference type="PIRSR" id="PIRSR633697-1"/>
    </source>
</evidence>
<feature type="active site" evidence="8">
    <location>
        <position position="144"/>
    </location>
</feature>
<keyword evidence="3" id="KW-0540">Nuclease</keyword>
<organism evidence="11 12">
    <name type="scientific">Lactarius akahatsu</name>
    <dbReference type="NCBI Taxonomy" id="416441"/>
    <lineage>
        <taxon>Eukaryota</taxon>
        <taxon>Fungi</taxon>
        <taxon>Dikarya</taxon>
        <taxon>Basidiomycota</taxon>
        <taxon>Agaricomycotina</taxon>
        <taxon>Agaricomycetes</taxon>
        <taxon>Russulales</taxon>
        <taxon>Russulaceae</taxon>
        <taxon>Lactarius</taxon>
    </lineage>
</organism>
<feature type="signal peptide" evidence="10">
    <location>
        <begin position="1"/>
        <end position="18"/>
    </location>
</feature>
<keyword evidence="12" id="KW-1185">Reference proteome</keyword>
<comment type="caution">
    <text evidence="11">The sequence shown here is derived from an EMBL/GenBank/DDBJ whole genome shotgun (WGS) entry which is preliminary data.</text>
</comment>
<keyword evidence="4" id="KW-0378">Hydrolase</keyword>
<evidence type="ECO:0000256" key="7">
    <source>
        <dbReference type="ARBA" id="ARBA00023239"/>
    </source>
</evidence>
<protein>
    <recommendedName>
        <fullName evidence="2">ribonuclease T2</fullName>
        <ecNumber evidence="2">4.6.1.19</ecNumber>
    </recommendedName>
</protein>
<dbReference type="PANTHER" id="PTHR11240:SF22">
    <property type="entry name" value="RIBONUCLEASE T2"/>
    <property type="match status" value="1"/>
</dbReference>
<evidence type="ECO:0000256" key="9">
    <source>
        <dbReference type="RuleBase" id="RU004328"/>
    </source>
</evidence>
<dbReference type="InterPro" id="IPR018188">
    <property type="entry name" value="RNase_T2_His_AS_1"/>
</dbReference>
<dbReference type="InterPro" id="IPR033697">
    <property type="entry name" value="Ribonuclease_T2_eukaryotic"/>
</dbReference>
<evidence type="ECO:0000256" key="5">
    <source>
        <dbReference type="ARBA" id="ARBA00023157"/>
    </source>
</evidence>
<proteinExistence type="inferred from homology"/>
<dbReference type="InterPro" id="IPR036430">
    <property type="entry name" value="RNase_T2-like_sf"/>
</dbReference>